<dbReference type="EMBL" id="JAVALS010000001">
    <property type="protein sequence ID" value="MDP5225684.1"/>
    <property type="molecule type" value="Genomic_DNA"/>
</dbReference>
<sequence>MLIGYGGITVFTIVVLVAMSRTGRKKTSLSEYATGGRSFSPWFGTMTFLNTWLAGSVFVAFAGFTVTQGVLGFYSLSYSVLAVVLMFFLGRPVNTWGRVHDLKTQADLLGLRYGSTSVRVIAAVIGVLASIPWVVLGMQSLGVVFAALSFGAVTPVAATVIGILFIAARQAWTVRYGTRGLIISDMVQGVFAYGIGFLMAIGFLVWLLSNGHGFGAVNPALLSLPPLDSPVGPLYLFSLVLTGLLGAWSWPDLFVRLFSVESPRGVQKSAVQAAPLLFLFSGALTTVTLLATTVPGVTEAPDTTWFILAGLGGVGLVTAAGICVVAATMGNVGANLQAIGTQLANDVVRPGRAAGAGSAEGAKIAVAAVTVVSAIAALATANVTSGLFILALISYQAICQLAPMLLLGIFWRRGTALAANASMITGILVAVYFEVNYPLSVPWLGGLTSGGVGLVVNLMVYLAISLLKPAPTAERERVNRLFDSLKEGSAVAPGTAAPQPPAAVVDSAAL</sequence>
<evidence type="ECO:0000256" key="4">
    <source>
        <dbReference type="ARBA" id="ARBA00022475"/>
    </source>
</evidence>
<proteinExistence type="inferred from homology"/>
<dbReference type="PANTHER" id="PTHR48086">
    <property type="entry name" value="SODIUM/PROLINE SYMPORTER-RELATED"/>
    <property type="match status" value="1"/>
</dbReference>
<evidence type="ECO:0000256" key="10">
    <source>
        <dbReference type="ARBA" id="ARBA00023136"/>
    </source>
</evidence>
<accession>A0ABT9IJC0</accession>
<dbReference type="Gene3D" id="1.20.1730.10">
    <property type="entry name" value="Sodium/glucose cotransporter"/>
    <property type="match status" value="1"/>
</dbReference>
<dbReference type="Pfam" id="PF00474">
    <property type="entry name" value="SSF"/>
    <property type="match status" value="1"/>
</dbReference>
<feature type="transmembrane region" description="Helical" evidence="14">
    <location>
        <begin position="441"/>
        <end position="467"/>
    </location>
</feature>
<protein>
    <submittedName>
        <fullName evidence="15">Sodium:solute symporter family protein</fullName>
    </submittedName>
</protein>
<dbReference type="PANTHER" id="PTHR48086:SF3">
    <property type="entry name" value="SODIUM_PROLINE SYMPORTER"/>
    <property type="match status" value="1"/>
</dbReference>
<comment type="caution">
    <text evidence="15">The sequence shown here is derived from an EMBL/GenBank/DDBJ whole genome shotgun (WGS) entry which is preliminary data.</text>
</comment>
<evidence type="ECO:0000256" key="14">
    <source>
        <dbReference type="SAM" id="Phobius"/>
    </source>
</evidence>
<evidence type="ECO:0000256" key="7">
    <source>
        <dbReference type="ARBA" id="ARBA00022989"/>
    </source>
</evidence>
<gene>
    <name evidence="15" type="ORF">Q9R02_00755</name>
</gene>
<evidence type="ECO:0000313" key="16">
    <source>
        <dbReference type="Proteomes" id="UP001232725"/>
    </source>
</evidence>
<feature type="transmembrane region" description="Helical" evidence="14">
    <location>
        <begin position="70"/>
        <end position="90"/>
    </location>
</feature>
<feature type="transmembrane region" description="Helical" evidence="14">
    <location>
        <begin position="111"/>
        <end position="135"/>
    </location>
</feature>
<dbReference type="InterPro" id="IPR038377">
    <property type="entry name" value="Na/Glc_symporter_sf"/>
</dbReference>
<keyword evidence="7 14" id="KW-1133">Transmembrane helix</keyword>
<evidence type="ECO:0000256" key="1">
    <source>
        <dbReference type="ARBA" id="ARBA00004651"/>
    </source>
</evidence>
<keyword evidence="16" id="KW-1185">Reference proteome</keyword>
<keyword evidence="6" id="KW-0769">Symport</keyword>
<evidence type="ECO:0000256" key="2">
    <source>
        <dbReference type="ARBA" id="ARBA00006434"/>
    </source>
</evidence>
<feature type="transmembrane region" description="Helical" evidence="14">
    <location>
        <begin position="417"/>
        <end position="435"/>
    </location>
</feature>
<dbReference type="PROSITE" id="PS50283">
    <property type="entry name" value="NA_SOLUT_SYMP_3"/>
    <property type="match status" value="1"/>
</dbReference>
<feature type="transmembrane region" description="Helical" evidence="14">
    <location>
        <begin position="6"/>
        <end position="22"/>
    </location>
</feature>
<feature type="transmembrane region" description="Helical" evidence="14">
    <location>
        <begin position="304"/>
        <end position="327"/>
    </location>
</feature>
<evidence type="ECO:0000256" key="5">
    <source>
        <dbReference type="ARBA" id="ARBA00022692"/>
    </source>
</evidence>
<comment type="subcellular location">
    <subcellularLocation>
        <location evidence="1">Cell membrane</location>
        <topology evidence="1">Multi-pass membrane protein</topology>
    </subcellularLocation>
</comment>
<dbReference type="InterPro" id="IPR050277">
    <property type="entry name" value="Sodium:Solute_Symporter"/>
</dbReference>
<evidence type="ECO:0000256" key="12">
    <source>
        <dbReference type="ARBA" id="ARBA00033708"/>
    </source>
</evidence>
<evidence type="ECO:0000256" key="6">
    <source>
        <dbReference type="ARBA" id="ARBA00022847"/>
    </source>
</evidence>
<evidence type="ECO:0000256" key="8">
    <source>
        <dbReference type="ARBA" id="ARBA00023053"/>
    </source>
</evidence>
<feature type="transmembrane region" description="Helical" evidence="14">
    <location>
        <begin position="42"/>
        <end position="64"/>
    </location>
</feature>
<reference evidence="15 16" key="1">
    <citation type="submission" date="2023-08" db="EMBL/GenBank/DDBJ databases">
        <title>Arthrobacter horti sp. nov., isolated from forest soil.</title>
        <authorList>
            <person name="Park M."/>
        </authorList>
    </citation>
    <scope>NUCLEOTIDE SEQUENCE [LARGE SCALE GENOMIC DNA]</scope>
    <source>
        <strain evidence="15 16">YJM1</strain>
    </source>
</reference>
<comment type="similarity">
    <text evidence="2 13">Belongs to the sodium:solute symporter (SSF) (TC 2.A.21) family.</text>
</comment>
<evidence type="ECO:0000256" key="9">
    <source>
        <dbReference type="ARBA" id="ARBA00023065"/>
    </source>
</evidence>
<feature type="transmembrane region" description="Helical" evidence="14">
    <location>
        <begin position="141"/>
        <end position="168"/>
    </location>
</feature>
<keyword evidence="4" id="KW-1003">Cell membrane</keyword>
<keyword evidence="10 14" id="KW-0472">Membrane</keyword>
<keyword evidence="8" id="KW-0915">Sodium</keyword>
<keyword evidence="9" id="KW-0406">Ion transport</keyword>
<evidence type="ECO:0000313" key="15">
    <source>
        <dbReference type="EMBL" id="MDP5225684.1"/>
    </source>
</evidence>
<organism evidence="15 16">
    <name type="scientific">Arthrobacter horti</name>
    <dbReference type="NCBI Taxonomy" id="3068273"/>
    <lineage>
        <taxon>Bacteria</taxon>
        <taxon>Bacillati</taxon>
        <taxon>Actinomycetota</taxon>
        <taxon>Actinomycetes</taxon>
        <taxon>Micrococcales</taxon>
        <taxon>Micrococcaceae</taxon>
        <taxon>Arthrobacter</taxon>
    </lineage>
</organism>
<dbReference type="InterPro" id="IPR001734">
    <property type="entry name" value="Na/solute_symporter"/>
</dbReference>
<dbReference type="Proteomes" id="UP001232725">
    <property type="component" value="Unassembled WGS sequence"/>
</dbReference>
<feature type="transmembrane region" description="Helical" evidence="14">
    <location>
        <begin position="387"/>
        <end position="410"/>
    </location>
</feature>
<feature type="transmembrane region" description="Helical" evidence="14">
    <location>
        <begin position="234"/>
        <end position="255"/>
    </location>
</feature>
<keyword evidence="5 14" id="KW-0812">Transmembrane</keyword>
<keyword evidence="3" id="KW-0813">Transport</keyword>
<evidence type="ECO:0000256" key="11">
    <source>
        <dbReference type="ARBA" id="ARBA00023201"/>
    </source>
</evidence>
<evidence type="ECO:0000256" key="13">
    <source>
        <dbReference type="RuleBase" id="RU362091"/>
    </source>
</evidence>
<keyword evidence="11" id="KW-0739">Sodium transport</keyword>
<evidence type="ECO:0000256" key="3">
    <source>
        <dbReference type="ARBA" id="ARBA00022448"/>
    </source>
</evidence>
<name>A0ABT9IJC0_9MICC</name>
<feature type="transmembrane region" description="Helical" evidence="14">
    <location>
        <begin position="189"/>
        <end position="209"/>
    </location>
</feature>
<feature type="transmembrane region" description="Helical" evidence="14">
    <location>
        <begin position="276"/>
        <end position="298"/>
    </location>
</feature>
<feature type="transmembrane region" description="Helical" evidence="14">
    <location>
        <begin position="362"/>
        <end position="381"/>
    </location>
</feature>
<comment type="catalytic activity">
    <reaction evidence="12">
        <text>L-proline(in) + Na(+)(in) = L-proline(out) + Na(+)(out)</text>
        <dbReference type="Rhea" id="RHEA:28967"/>
        <dbReference type="ChEBI" id="CHEBI:29101"/>
        <dbReference type="ChEBI" id="CHEBI:60039"/>
    </reaction>
</comment>
<dbReference type="RefSeq" id="WP_305994726.1">
    <property type="nucleotide sequence ID" value="NZ_JAVALS010000001.1"/>
</dbReference>